<feature type="transmembrane region" description="Helical" evidence="1">
    <location>
        <begin position="54"/>
        <end position="74"/>
    </location>
</feature>
<evidence type="ECO:0000256" key="1">
    <source>
        <dbReference type="SAM" id="Phobius"/>
    </source>
</evidence>
<feature type="transmembrane region" description="Helical" evidence="1">
    <location>
        <begin position="20"/>
        <end position="42"/>
    </location>
</feature>
<gene>
    <name evidence="2" type="ORF">CSO01_08130</name>
</gene>
<organism evidence="2 3">
    <name type="scientific">Cellulomonas soli</name>
    <dbReference type="NCBI Taxonomy" id="931535"/>
    <lineage>
        <taxon>Bacteria</taxon>
        <taxon>Bacillati</taxon>
        <taxon>Actinomycetota</taxon>
        <taxon>Actinomycetes</taxon>
        <taxon>Micrococcales</taxon>
        <taxon>Cellulomonadaceae</taxon>
        <taxon>Cellulomonas</taxon>
    </lineage>
</organism>
<evidence type="ECO:0000313" key="3">
    <source>
        <dbReference type="Proteomes" id="UP000321798"/>
    </source>
</evidence>
<sequence length="120" mass="13345">MPSPLPTDRGEYRRRRRHAWVWTVAGILVLSDFAVTLLHYALADDPQERVTGAFAFFLCALVLIVVGTGLAAVWRHTWRARPHQVPEGAAPGMAAGVFELDLPPEDHIGLSGQVDPPRRW</sequence>
<dbReference type="OrthoDB" id="4829054at2"/>
<dbReference type="EMBL" id="BKAL01000002">
    <property type="protein sequence ID" value="GEP68098.1"/>
    <property type="molecule type" value="Genomic_DNA"/>
</dbReference>
<keyword evidence="1" id="KW-0812">Transmembrane</keyword>
<proteinExistence type="predicted"/>
<protein>
    <submittedName>
        <fullName evidence="2">Uncharacterized protein</fullName>
    </submittedName>
</protein>
<keyword evidence="1" id="KW-0472">Membrane</keyword>
<comment type="caution">
    <text evidence="2">The sequence shown here is derived from an EMBL/GenBank/DDBJ whole genome shotgun (WGS) entry which is preliminary data.</text>
</comment>
<accession>A0A512PA58</accession>
<reference evidence="2 3" key="1">
    <citation type="submission" date="2019-07" db="EMBL/GenBank/DDBJ databases">
        <title>Whole genome shotgun sequence of Cellulomonas soli NBRC 109434.</title>
        <authorList>
            <person name="Hosoyama A."/>
            <person name="Uohara A."/>
            <person name="Ohji S."/>
            <person name="Ichikawa N."/>
        </authorList>
    </citation>
    <scope>NUCLEOTIDE SEQUENCE [LARGE SCALE GENOMIC DNA]</scope>
    <source>
        <strain evidence="2 3">NBRC 109434</strain>
    </source>
</reference>
<keyword evidence="3" id="KW-1185">Reference proteome</keyword>
<dbReference type="AlphaFoldDB" id="A0A512PA58"/>
<name>A0A512PA58_9CELL</name>
<dbReference type="Proteomes" id="UP000321798">
    <property type="component" value="Unassembled WGS sequence"/>
</dbReference>
<dbReference type="RefSeq" id="WP_146951850.1">
    <property type="nucleotide sequence ID" value="NZ_BAABBJ010000015.1"/>
</dbReference>
<evidence type="ECO:0000313" key="2">
    <source>
        <dbReference type="EMBL" id="GEP68098.1"/>
    </source>
</evidence>
<keyword evidence="1" id="KW-1133">Transmembrane helix</keyword>